<dbReference type="PANTHER" id="PTHR22602:SF0">
    <property type="entry name" value="TRANSFERASE CAF17, MITOCHONDRIAL-RELATED"/>
    <property type="match status" value="1"/>
</dbReference>
<dbReference type="Gene3D" id="2.40.30.160">
    <property type="match status" value="1"/>
</dbReference>
<dbReference type="Gene3D" id="3.30.70.1630">
    <property type="match status" value="1"/>
</dbReference>
<dbReference type="NCBIfam" id="TIGR03317">
    <property type="entry name" value="ygfZ_signature"/>
    <property type="match status" value="1"/>
</dbReference>
<gene>
    <name evidence="1" type="ORF">P1P91_08580</name>
</gene>
<proteinExistence type="predicted"/>
<dbReference type="InterPro" id="IPR045179">
    <property type="entry name" value="YgfZ/GcvT"/>
</dbReference>
<sequence length="327" mass="34917">MTTHASPVTLSATATLEHLAALDIRGDDAEGFLQGQTSAQVNLADGHFAALTCFCTPKGRMLASGQLARMGEGHYRLIVHASLIEPLMAHLKKFAPFYKVSLDAADAVLLGASRRDAETLADTFGLALPTTAWQQSQADSDAAIAVCYPEESGANSNGWRWLFILPAAEAEKLDCRGDAARWQLADVRRGLVWLDADQQDSYLPQMLNWEALGGISFKKGCYTGQEVVARAHFRGQVKKRLSLGYLDAATPPANGAGVTTDEGKNIGEVVASAPAENDQTAVLAVLNTRPLEKEPALAIEDATLTLAELPYAIERVDPEDLASGVTA</sequence>
<dbReference type="SUPFAM" id="SSF103025">
    <property type="entry name" value="Folate-binding domain"/>
    <property type="match status" value="1"/>
</dbReference>
<evidence type="ECO:0000313" key="2">
    <source>
        <dbReference type="Proteomes" id="UP001301869"/>
    </source>
</evidence>
<evidence type="ECO:0000313" key="1">
    <source>
        <dbReference type="EMBL" id="WNK18946.1"/>
    </source>
</evidence>
<dbReference type="InterPro" id="IPR017703">
    <property type="entry name" value="YgfZ/GCV_T_CS"/>
</dbReference>
<name>A0ABY9YVU7_9GAMM</name>
<dbReference type="Gene3D" id="3.30.70.1400">
    <property type="entry name" value="Aminomethyltransferase beta-barrel domains"/>
    <property type="match status" value="1"/>
</dbReference>
<organism evidence="1 2">
    <name type="scientific">Halomonas piscis</name>
    <dbReference type="NCBI Taxonomy" id="3031727"/>
    <lineage>
        <taxon>Bacteria</taxon>
        <taxon>Pseudomonadati</taxon>
        <taxon>Pseudomonadota</taxon>
        <taxon>Gammaproteobacteria</taxon>
        <taxon>Oceanospirillales</taxon>
        <taxon>Halomonadaceae</taxon>
        <taxon>Halomonas</taxon>
    </lineage>
</organism>
<protein>
    <submittedName>
        <fullName evidence="1">Folate-binding protein</fullName>
    </submittedName>
</protein>
<dbReference type="RefSeq" id="WP_311881973.1">
    <property type="nucleotide sequence ID" value="NZ_CP119391.1"/>
</dbReference>
<reference evidence="1 2" key="1">
    <citation type="submission" date="2023-03" db="EMBL/GenBank/DDBJ databases">
        <title>Halomonas sp. nov., isolated from Korean tranditional fermented seafood 'Jeotgal'.</title>
        <authorList>
            <person name="Kim B."/>
            <person name="Shin N.-R."/>
        </authorList>
    </citation>
    <scope>NUCLEOTIDE SEQUENCE [LARGE SCALE GENOMIC DNA]</scope>
    <source>
        <strain evidence="1 2">SG2L-4</strain>
    </source>
</reference>
<dbReference type="PIRSF" id="PIRSF006487">
    <property type="entry name" value="GcvT"/>
    <property type="match status" value="1"/>
</dbReference>
<keyword evidence="2" id="KW-1185">Reference proteome</keyword>
<dbReference type="PANTHER" id="PTHR22602">
    <property type="entry name" value="TRANSFERASE CAF17, MITOCHONDRIAL-RELATED"/>
    <property type="match status" value="1"/>
</dbReference>
<dbReference type="EMBL" id="CP119391">
    <property type="protein sequence ID" value="WNK18946.1"/>
    <property type="molecule type" value="Genomic_DNA"/>
</dbReference>
<dbReference type="Proteomes" id="UP001301869">
    <property type="component" value="Chromosome"/>
</dbReference>
<accession>A0ABY9YVU7</accession>